<dbReference type="EMBL" id="JAAVMB010000019">
    <property type="protein sequence ID" value="NKC69086.1"/>
    <property type="molecule type" value="Genomic_DNA"/>
</dbReference>
<organism evidence="1 2">
    <name type="scientific">Vagococcus fluvialis</name>
    <dbReference type="NCBI Taxonomy" id="2738"/>
    <lineage>
        <taxon>Bacteria</taxon>
        <taxon>Bacillati</taxon>
        <taxon>Bacillota</taxon>
        <taxon>Bacilli</taxon>
        <taxon>Lactobacillales</taxon>
        <taxon>Enterococcaceae</taxon>
        <taxon>Vagococcus</taxon>
    </lineage>
</organism>
<evidence type="ECO:0000313" key="2">
    <source>
        <dbReference type="Proteomes" id="UP000521358"/>
    </source>
</evidence>
<dbReference type="AlphaFoldDB" id="A0A7X6I404"/>
<reference evidence="1 2" key="1">
    <citation type="submission" date="2020-03" db="EMBL/GenBank/DDBJ databases">
        <title>Bacterial samples isolated from urine from healthy bovine heifers (Gyr breed).</title>
        <authorList>
            <person name="Giannattasio-Ferraz S."/>
            <person name="Maskeri L."/>
            <person name="Penido A."/>
            <person name="Barbosa-Stancioli E.F."/>
            <person name="Putonti C."/>
        </authorList>
    </citation>
    <scope>NUCLEOTIDE SEQUENCE [LARGE SCALE GENOMIC DNA]</scope>
    <source>
        <strain evidence="1 2">UFMG-H7</strain>
    </source>
</reference>
<proteinExistence type="predicted"/>
<comment type="caution">
    <text evidence="1">The sequence shown here is derived from an EMBL/GenBank/DDBJ whole genome shotgun (WGS) entry which is preliminary data.</text>
</comment>
<evidence type="ECO:0000313" key="1">
    <source>
        <dbReference type="EMBL" id="NKC69086.1"/>
    </source>
</evidence>
<name>A0A7X6I404_9ENTE</name>
<dbReference type="RefSeq" id="WP_167808129.1">
    <property type="nucleotide sequence ID" value="NZ_JAAVMB010000019.1"/>
</dbReference>
<accession>A0A7X6I404</accession>
<gene>
    <name evidence="1" type="ORF">HED35_13395</name>
</gene>
<sequence length="124" mass="14979">MKQNITVEKHYFSSITWNKLNFTKKVRVFYSMTNEERNYFEQEFNRKYSSMENFYNLRHVVFELCHDNSLTPEQFAKEIGVQEKEIDSLIRDGECNAALLNKIADYFKLPIKEHFKQYVTNSKE</sequence>
<dbReference type="Proteomes" id="UP000521358">
    <property type="component" value="Unassembled WGS sequence"/>
</dbReference>
<protein>
    <submittedName>
        <fullName evidence="1">Uncharacterized protein</fullName>
    </submittedName>
</protein>